<proteinExistence type="predicted"/>
<accession>F4R8I2</accession>
<keyword evidence="2" id="KW-1185">Reference proteome</keyword>
<dbReference type="VEuPathDB" id="FungiDB:MELLADRAFT_102496"/>
<dbReference type="HOGENOM" id="CLU_1627444_0_0_1"/>
<dbReference type="KEGG" id="mlr:MELLADRAFT_102496"/>
<dbReference type="Proteomes" id="UP000001072">
    <property type="component" value="Unassembled WGS sequence"/>
</dbReference>
<name>F4R8I2_MELLP</name>
<dbReference type="GeneID" id="18921692"/>
<gene>
    <name evidence="1" type="ORF">MELLADRAFT_102496</name>
</gene>
<dbReference type="InParanoid" id="F4R8I2"/>
<reference evidence="2" key="1">
    <citation type="journal article" date="2011" name="Proc. Natl. Acad. Sci. U.S.A.">
        <title>Obligate biotrophy features unraveled by the genomic analysis of rust fungi.</title>
        <authorList>
            <person name="Duplessis S."/>
            <person name="Cuomo C.A."/>
            <person name="Lin Y.-C."/>
            <person name="Aerts A."/>
            <person name="Tisserant E."/>
            <person name="Veneault-Fourrey C."/>
            <person name="Joly D.L."/>
            <person name="Hacquard S."/>
            <person name="Amselem J."/>
            <person name="Cantarel B.L."/>
            <person name="Chiu R."/>
            <person name="Coutinho P.M."/>
            <person name="Feau N."/>
            <person name="Field M."/>
            <person name="Frey P."/>
            <person name="Gelhaye E."/>
            <person name="Goldberg J."/>
            <person name="Grabherr M.G."/>
            <person name="Kodira C.D."/>
            <person name="Kohler A."/>
            <person name="Kuees U."/>
            <person name="Lindquist E.A."/>
            <person name="Lucas S.M."/>
            <person name="Mago R."/>
            <person name="Mauceli E."/>
            <person name="Morin E."/>
            <person name="Murat C."/>
            <person name="Pangilinan J.L."/>
            <person name="Park R."/>
            <person name="Pearson M."/>
            <person name="Quesneville H."/>
            <person name="Rouhier N."/>
            <person name="Sakthikumar S."/>
            <person name="Salamov A.A."/>
            <person name="Schmutz J."/>
            <person name="Selles B."/>
            <person name="Shapiro H."/>
            <person name="Tanguay P."/>
            <person name="Tuskan G.A."/>
            <person name="Henrissat B."/>
            <person name="Van de Peer Y."/>
            <person name="Rouze P."/>
            <person name="Ellis J.G."/>
            <person name="Dodds P.N."/>
            <person name="Schein J.E."/>
            <person name="Zhong S."/>
            <person name="Hamelin R.C."/>
            <person name="Grigoriev I.V."/>
            <person name="Szabo L.J."/>
            <person name="Martin F."/>
        </authorList>
    </citation>
    <scope>NUCLEOTIDE SEQUENCE [LARGE SCALE GENOMIC DNA]</scope>
    <source>
        <strain evidence="2">98AG31 / pathotype 3-4-7</strain>
    </source>
</reference>
<dbReference type="EMBL" id="GL883092">
    <property type="protein sequence ID" value="EGG11485.1"/>
    <property type="molecule type" value="Genomic_DNA"/>
</dbReference>
<evidence type="ECO:0000313" key="1">
    <source>
        <dbReference type="EMBL" id="EGG11485.1"/>
    </source>
</evidence>
<organism evidence="2">
    <name type="scientific">Melampsora larici-populina (strain 98AG31 / pathotype 3-4-7)</name>
    <name type="common">Poplar leaf rust fungus</name>
    <dbReference type="NCBI Taxonomy" id="747676"/>
    <lineage>
        <taxon>Eukaryota</taxon>
        <taxon>Fungi</taxon>
        <taxon>Dikarya</taxon>
        <taxon>Basidiomycota</taxon>
        <taxon>Pucciniomycotina</taxon>
        <taxon>Pucciniomycetes</taxon>
        <taxon>Pucciniales</taxon>
        <taxon>Melampsoraceae</taxon>
        <taxon>Melampsora</taxon>
    </lineage>
</organism>
<dbReference type="RefSeq" id="XP_007405120.1">
    <property type="nucleotide sequence ID" value="XM_007405058.1"/>
</dbReference>
<protein>
    <submittedName>
        <fullName evidence="1">Uncharacterized protein</fullName>
    </submittedName>
</protein>
<evidence type="ECO:0000313" key="2">
    <source>
        <dbReference type="Proteomes" id="UP000001072"/>
    </source>
</evidence>
<dbReference type="AlphaFoldDB" id="F4R8I2"/>
<sequence length="163" mass="18316">MPQSPRISSSIRMKKTVVPNTGPKGGAVHLVPEAVEANFPMVLRVTGSAPFNPVINPAMLQVDRLFLGVATEPSRTMLHEIYVKAPPVYQSFFELPASHRQTRQRLYATTAYLLRLDGIKESTNTNSIPMATHLIDFAHINHIDRLHFPSNANLFQCTQHYRI</sequence>